<dbReference type="AlphaFoldDB" id="V6LK11"/>
<evidence type="ECO:0000313" key="5">
    <source>
        <dbReference type="Proteomes" id="UP000018208"/>
    </source>
</evidence>
<reference evidence="3 4" key="1">
    <citation type="journal article" date="2014" name="PLoS Genet.">
        <title>The Genome of Spironucleus salmonicida Highlights a Fish Pathogen Adapted to Fluctuating Environments.</title>
        <authorList>
            <person name="Xu F."/>
            <person name="Jerlstrom-Hultqvist J."/>
            <person name="Einarsson E."/>
            <person name="Astvaldsson A."/>
            <person name="Svard S.G."/>
            <person name="Andersson J.O."/>
        </authorList>
    </citation>
    <scope>NUCLEOTIDE SEQUENCE</scope>
    <source>
        <strain evidence="4">ATCC 50377</strain>
    </source>
</reference>
<proteinExistence type="predicted"/>
<sequence length="659" mass="75330">MPPKFNDQALKFTTLHSQSPQVSPTRPSSGSVFNRPTSAASQKSNNRPLSSQSYSKQANINKSSNLEPNQIPINAHPSEVVAAYERLVKRETQVRGTDYNLSQYQSMADEIQALRKERKDLQDKFRLQKTETIKLEQKNSSLIKEIEMLARQPLQLNEMFKTRQVDYVALKAKESQPSIEYVKSLKRKIRELYEANQELQNYIKTMNDRTKVVKLMELEKSFRVYFDRYNQLRQQNQDIQLQLTEIAQENIYLKKRLEYSENQPLNVNHELYDDVEQILFNQRPQIEEIDEKSEDFNDDINIKSKSPLIEYKMQAQTSSTQIPTQSLFLPPSRNASMMDTSNLPEVSTLIDSLQKRQQDQITTNKRSQDQILLNPQPSLGSRESGFRHFGTDKIAQQFADYSEIDNESRNLSTIDPIQNQTMDSNNTNVNFGVELCGVTQISESETLSYGLQQSVQHSKLPQQVNNISETINSISDDLRNIACNSQGAVSKEQVKIDEIPSIEVRSSMFEGKSMININDDVPSIDINSNMFESRVNIPKLDDVPSLEVKSGVFEVQSLVKNSVDGEIPSIDVNSHMFESKLGSQEVPSIDVQSGMFDTKSMRNINDEVPSIDVKSGMFESKLKEVSIIEIPIPQQQSNQSQMLSSRRESFKQDFESLLD</sequence>
<reference evidence="4" key="2">
    <citation type="submission" date="2020-12" db="EMBL/GenBank/DDBJ databases">
        <title>New Spironucleus salmonicida genome in near-complete chromosomes.</title>
        <authorList>
            <person name="Xu F."/>
            <person name="Kurt Z."/>
            <person name="Jimenez-Gonzalez A."/>
            <person name="Astvaldsson A."/>
            <person name="Andersson J.O."/>
            <person name="Svard S.G."/>
        </authorList>
    </citation>
    <scope>NUCLEOTIDE SEQUENCE</scope>
    <source>
        <strain evidence="4">ATCC 50377</strain>
    </source>
</reference>
<dbReference type="EMBL" id="AUWU02000006">
    <property type="protein sequence ID" value="KAH0571954.1"/>
    <property type="molecule type" value="Genomic_DNA"/>
</dbReference>
<evidence type="ECO:0008006" key="6">
    <source>
        <dbReference type="Google" id="ProtNLM"/>
    </source>
</evidence>
<evidence type="ECO:0000313" key="3">
    <source>
        <dbReference type="EMBL" id="EST44887.1"/>
    </source>
</evidence>
<feature type="region of interest" description="Disordered" evidence="2">
    <location>
        <begin position="633"/>
        <end position="659"/>
    </location>
</feature>
<feature type="compositionally biased region" description="Polar residues" evidence="2">
    <location>
        <begin position="14"/>
        <end position="56"/>
    </location>
</feature>
<dbReference type="Proteomes" id="UP000018208">
    <property type="component" value="Unassembled WGS sequence"/>
</dbReference>
<feature type="compositionally biased region" description="Low complexity" evidence="2">
    <location>
        <begin position="633"/>
        <end position="644"/>
    </location>
</feature>
<feature type="coiled-coil region" evidence="1">
    <location>
        <begin position="104"/>
        <end position="131"/>
    </location>
</feature>
<feature type="compositionally biased region" description="Basic and acidic residues" evidence="2">
    <location>
        <begin position="645"/>
        <end position="659"/>
    </location>
</feature>
<keyword evidence="1" id="KW-0175">Coiled coil</keyword>
<gene>
    <name evidence="3" type="ORF">SS50377_15178</name>
    <name evidence="4" type="ORF">SS50377_26154</name>
</gene>
<dbReference type="OrthoDB" id="10253819at2759"/>
<feature type="compositionally biased region" description="Polar residues" evidence="2">
    <location>
        <begin position="359"/>
        <end position="381"/>
    </location>
</feature>
<evidence type="ECO:0000256" key="1">
    <source>
        <dbReference type="SAM" id="Coils"/>
    </source>
</evidence>
<feature type="coiled-coil region" evidence="1">
    <location>
        <begin position="182"/>
        <end position="249"/>
    </location>
</feature>
<accession>V6LK11</accession>
<organism evidence="3">
    <name type="scientific">Spironucleus salmonicida</name>
    <dbReference type="NCBI Taxonomy" id="348837"/>
    <lineage>
        <taxon>Eukaryota</taxon>
        <taxon>Metamonada</taxon>
        <taxon>Diplomonadida</taxon>
        <taxon>Hexamitidae</taxon>
        <taxon>Hexamitinae</taxon>
        <taxon>Spironucleus</taxon>
    </lineage>
</organism>
<protein>
    <recommendedName>
        <fullName evidence="6">Lebercilin domain-containing protein</fullName>
    </recommendedName>
</protein>
<dbReference type="VEuPathDB" id="GiardiaDB:SS50377_26154"/>
<feature type="region of interest" description="Disordered" evidence="2">
    <location>
        <begin position="357"/>
        <end position="382"/>
    </location>
</feature>
<feature type="region of interest" description="Disordered" evidence="2">
    <location>
        <begin position="12"/>
        <end position="56"/>
    </location>
</feature>
<dbReference type="EMBL" id="KI546102">
    <property type="protein sequence ID" value="EST44887.1"/>
    <property type="molecule type" value="Genomic_DNA"/>
</dbReference>
<keyword evidence="5" id="KW-1185">Reference proteome</keyword>
<name>V6LK11_9EUKA</name>
<evidence type="ECO:0000256" key="2">
    <source>
        <dbReference type="SAM" id="MobiDB-lite"/>
    </source>
</evidence>
<evidence type="ECO:0000313" key="4">
    <source>
        <dbReference type="EMBL" id="KAH0571954.1"/>
    </source>
</evidence>